<dbReference type="InterPro" id="IPR011107">
    <property type="entry name" value="PPI_Ypi1"/>
</dbReference>
<dbReference type="GO" id="GO:0005634">
    <property type="term" value="C:nucleus"/>
    <property type="evidence" value="ECO:0007669"/>
    <property type="project" value="TreeGrafter"/>
</dbReference>
<dbReference type="EMBL" id="JAIWYP010000007">
    <property type="protein sequence ID" value="KAH3798035.1"/>
    <property type="molecule type" value="Genomic_DNA"/>
</dbReference>
<feature type="region of interest" description="Disordered" evidence="3">
    <location>
        <begin position="1"/>
        <end position="39"/>
    </location>
</feature>
<evidence type="ECO:0000313" key="5">
    <source>
        <dbReference type="Proteomes" id="UP000828390"/>
    </source>
</evidence>
<accession>A0A9D4J4F4</accession>
<dbReference type="AlphaFoldDB" id="A0A9D4J4F4"/>
<dbReference type="Pfam" id="PF07491">
    <property type="entry name" value="PPI_Ypi1"/>
    <property type="match status" value="1"/>
</dbReference>
<feature type="compositionally biased region" description="Polar residues" evidence="3">
    <location>
        <begin position="1"/>
        <end position="10"/>
    </location>
</feature>
<evidence type="ECO:0000256" key="2">
    <source>
        <dbReference type="ARBA" id="ARBA00031039"/>
    </source>
</evidence>
<protein>
    <recommendedName>
        <fullName evidence="1">E3 ubiquitin-protein ligase PPP1R11</fullName>
    </recommendedName>
    <alternativeName>
        <fullName evidence="2">Protein phosphatase 1 regulatory subunit 11</fullName>
    </alternativeName>
</protein>
<dbReference type="Proteomes" id="UP000828390">
    <property type="component" value="Unassembled WGS sequence"/>
</dbReference>
<name>A0A9D4J4F4_DREPO</name>
<evidence type="ECO:0000256" key="3">
    <source>
        <dbReference type="SAM" id="MobiDB-lite"/>
    </source>
</evidence>
<comment type="caution">
    <text evidence="4">The sequence shown here is derived from an EMBL/GenBank/DDBJ whole genome shotgun (WGS) entry which is preliminary data.</text>
</comment>
<evidence type="ECO:0000313" key="4">
    <source>
        <dbReference type="EMBL" id="KAH3798035.1"/>
    </source>
</evidence>
<dbReference type="PANTHER" id="PTHR20835:SF0">
    <property type="entry name" value="E3 UBIQUITIN-PROTEIN LIGASE PPP1R11"/>
    <property type="match status" value="1"/>
</dbReference>
<keyword evidence="5" id="KW-1185">Reference proteome</keyword>
<dbReference type="PANTHER" id="PTHR20835">
    <property type="entry name" value="E3 UBIQUITIN-PROTEIN LIGASE PPP1R11-RELATED"/>
    <property type="match status" value="1"/>
</dbReference>
<organism evidence="4 5">
    <name type="scientific">Dreissena polymorpha</name>
    <name type="common">Zebra mussel</name>
    <name type="synonym">Mytilus polymorpha</name>
    <dbReference type="NCBI Taxonomy" id="45954"/>
    <lineage>
        <taxon>Eukaryota</taxon>
        <taxon>Metazoa</taxon>
        <taxon>Spiralia</taxon>
        <taxon>Lophotrochozoa</taxon>
        <taxon>Mollusca</taxon>
        <taxon>Bivalvia</taxon>
        <taxon>Autobranchia</taxon>
        <taxon>Heteroconchia</taxon>
        <taxon>Euheterodonta</taxon>
        <taxon>Imparidentia</taxon>
        <taxon>Neoheterodontei</taxon>
        <taxon>Myida</taxon>
        <taxon>Dreissenoidea</taxon>
        <taxon>Dreissenidae</taxon>
        <taxon>Dreissena</taxon>
    </lineage>
</organism>
<evidence type="ECO:0000256" key="1">
    <source>
        <dbReference type="ARBA" id="ARBA00021994"/>
    </source>
</evidence>
<feature type="non-terminal residue" evidence="4">
    <location>
        <position position="97"/>
    </location>
</feature>
<reference evidence="4" key="1">
    <citation type="journal article" date="2019" name="bioRxiv">
        <title>The Genome of the Zebra Mussel, Dreissena polymorpha: A Resource for Invasive Species Research.</title>
        <authorList>
            <person name="McCartney M.A."/>
            <person name="Auch B."/>
            <person name="Kono T."/>
            <person name="Mallez S."/>
            <person name="Zhang Y."/>
            <person name="Obille A."/>
            <person name="Becker A."/>
            <person name="Abrahante J.E."/>
            <person name="Garbe J."/>
            <person name="Badalamenti J.P."/>
            <person name="Herman A."/>
            <person name="Mangelson H."/>
            <person name="Liachko I."/>
            <person name="Sullivan S."/>
            <person name="Sone E.D."/>
            <person name="Koren S."/>
            <person name="Silverstein K.A.T."/>
            <person name="Beckman K.B."/>
            <person name="Gohl D.M."/>
        </authorList>
    </citation>
    <scope>NUCLEOTIDE SEQUENCE</scope>
    <source>
        <strain evidence="4">Duluth1</strain>
        <tissue evidence="4">Whole animal</tissue>
    </source>
</reference>
<sequence>MAEATSSFSGTQVVSQPPQQPATTPVQVLKLKNPKNDKKVKWTNETVDNEHLNKKKSKCCCIYEKPRMFGESSDEEEDHDCTGHCRGHKDKCYRGDE</sequence>
<dbReference type="GO" id="GO:0008157">
    <property type="term" value="F:protein phosphatase 1 binding"/>
    <property type="evidence" value="ECO:0007669"/>
    <property type="project" value="TreeGrafter"/>
</dbReference>
<reference evidence="4" key="2">
    <citation type="submission" date="2020-11" db="EMBL/GenBank/DDBJ databases">
        <authorList>
            <person name="McCartney M.A."/>
            <person name="Auch B."/>
            <person name="Kono T."/>
            <person name="Mallez S."/>
            <person name="Becker A."/>
            <person name="Gohl D.M."/>
            <person name="Silverstein K.A.T."/>
            <person name="Koren S."/>
            <person name="Bechman K.B."/>
            <person name="Herman A."/>
            <person name="Abrahante J.E."/>
            <person name="Garbe J."/>
        </authorList>
    </citation>
    <scope>NUCLEOTIDE SEQUENCE</scope>
    <source>
        <strain evidence="4">Duluth1</strain>
        <tissue evidence="4">Whole animal</tissue>
    </source>
</reference>
<dbReference type="GO" id="GO:0004865">
    <property type="term" value="F:protein serine/threonine phosphatase inhibitor activity"/>
    <property type="evidence" value="ECO:0007669"/>
    <property type="project" value="InterPro"/>
</dbReference>
<gene>
    <name evidence="4" type="ORF">DPMN_151625</name>
</gene>
<proteinExistence type="predicted"/>
<feature type="compositionally biased region" description="Low complexity" evidence="3">
    <location>
        <begin position="11"/>
        <end position="31"/>
    </location>
</feature>